<reference evidence="1" key="1">
    <citation type="submission" date="2021-06" db="EMBL/GenBank/DDBJ databases">
        <authorList>
            <person name="Kallberg Y."/>
            <person name="Tangrot J."/>
            <person name="Rosling A."/>
        </authorList>
    </citation>
    <scope>NUCLEOTIDE SEQUENCE</scope>
    <source>
        <strain evidence="1">MA461A</strain>
    </source>
</reference>
<accession>A0ACA9SXC1</accession>
<feature type="non-terminal residue" evidence="1">
    <location>
        <position position="1"/>
    </location>
</feature>
<organism evidence="1 2">
    <name type="scientific">Racocetra persica</name>
    <dbReference type="NCBI Taxonomy" id="160502"/>
    <lineage>
        <taxon>Eukaryota</taxon>
        <taxon>Fungi</taxon>
        <taxon>Fungi incertae sedis</taxon>
        <taxon>Mucoromycota</taxon>
        <taxon>Glomeromycotina</taxon>
        <taxon>Glomeromycetes</taxon>
        <taxon>Diversisporales</taxon>
        <taxon>Gigasporaceae</taxon>
        <taxon>Racocetra</taxon>
    </lineage>
</organism>
<evidence type="ECO:0000313" key="2">
    <source>
        <dbReference type="Proteomes" id="UP000789920"/>
    </source>
</evidence>
<comment type="caution">
    <text evidence="1">The sequence shown here is derived from an EMBL/GenBank/DDBJ whole genome shotgun (WGS) entry which is preliminary data.</text>
</comment>
<name>A0ACA9SXC1_9GLOM</name>
<feature type="non-terminal residue" evidence="1">
    <location>
        <position position="84"/>
    </location>
</feature>
<protein>
    <submittedName>
        <fullName evidence="1">15288_t:CDS:1</fullName>
    </submittedName>
</protein>
<dbReference type="Proteomes" id="UP000789920">
    <property type="component" value="Unassembled WGS sequence"/>
</dbReference>
<dbReference type="EMBL" id="CAJVQC010168592">
    <property type="protein sequence ID" value="CAG8850012.1"/>
    <property type="molecule type" value="Genomic_DNA"/>
</dbReference>
<proteinExistence type="predicted"/>
<gene>
    <name evidence="1" type="ORF">RPERSI_LOCUS35880</name>
</gene>
<keyword evidence="2" id="KW-1185">Reference proteome</keyword>
<evidence type="ECO:0000313" key="1">
    <source>
        <dbReference type="EMBL" id="CAG8850012.1"/>
    </source>
</evidence>
<sequence>LPDAQVFRSIQWDDMLKSRKEWENRFKEISIPPIYLHQPTFAGINGTINGNINNGTFTGYSERINNGTFTGHSERIISKRNLEE</sequence>